<protein>
    <submittedName>
        <fullName evidence="6">MPPE1</fullName>
        <ecNumber evidence="6">3.1.-.-</ecNumber>
    </submittedName>
</protein>
<evidence type="ECO:0000313" key="7">
    <source>
        <dbReference type="Proteomes" id="UP000675881"/>
    </source>
</evidence>
<dbReference type="InterPro" id="IPR029052">
    <property type="entry name" value="Metallo-depent_PP-like"/>
</dbReference>
<proteinExistence type="predicted"/>
<dbReference type="EMBL" id="HG994590">
    <property type="protein sequence ID" value="CAF2801529.1"/>
    <property type="molecule type" value="Genomic_DNA"/>
</dbReference>
<dbReference type="Gene3D" id="3.60.21.10">
    <property type="match status" value="1"/>
</dbReference>
<comment type="subcellular location">
    <subcellularLocation>
        <location evidence="1">Membrane</location>
        <topology evidence="1">Multi-pass membrane protein</topology>
    </subcellularLocation>
</comment>
<dbReference type="PANTHER" id="PTHR13315">
    <property type="entry name" value="METALLO PHOSPHOESTERASE RELATED"/>
    <property type="match status" value="1"/>
</dbReference>
<keyword evidence="3" id="KW-1133">Transmembrane helix</keyword>
<evidence type="ECO:0000256" key="1">
    <source>
        <dbReference type="ARBA" id="ARBA00004141"/>
    </source>
</evidence>
<dbReference type="AlphaFoldDB" id="A0A7R8CF10"/>
<keyword evidence="2" id="KW-0812">Transmembrane</keyword>
<organism evidence="6 7">
    <name type="scientific">Lepeophtheirus salmonis</name>
    <name type="common">Salmon louse</name>
    <name type="synonym">Caligus salmonis</name>
    <dbReference type="NCBI Taxonomy" id="72036"/>
    <lineage>
        <taxon>Eukaryota</taxon>
        <taxon>Metazoa</taxon>
        <taxon>Ecdysozoa</taxon>
        <taxon>Arthropoda</taxon>
        <taxon>Crustacea</taxon>
        <taxon>Multicrustacea</taxon>
        <taxon>Hexanauplia</taxon>
        <taxon>Copepoda</taxon>
        <taxon>Siphonostomatoida</taxon>
        <taxon>Caligidae</taxon>
        <taxon>Lepeophtheirus</taxon>
    </lineage>
</organism>
<evidence type="ECO:0000256" key="4">
    <source>
        <dbReference type="ARBA" id="ARBA00023136"/>
    </source>
</evidence>
<evidence type="ECO:0000259" key="5">
    <source>
        <dbReference type="Pfam" id="PF00149"/>
    </source>
</evidence>
<feature type="domain" description="Calcineurin-like phosphoesterase" evidence="5">
    <location>
        <begin position="85"/>
        <end position="236"/>
    </location>
</feature>
<dbReference type="GO" id="GO:0006506">
    <property type="term" value="P:GPI anchor biosynthetic process"/>
    <property type="evidence" value="ECO:0007669"/>
    <property type="project" value="InterPro"/>
</dbReference>
<dbReference type="GO" id="GO:0016787">
    <property type="term" value="F:hydrolase activity"/>
    <property type="evidence" value="ECO:0007669"/>
    <property type="project" value="UniProtKB-KW"/>
</dbReference>
<gene>
    <name evidence="6" type="ORF">LSAA_2935</name>
</gene>
<dbReference type="SUPFAM" id="SSF56300">
    <property type="entry name" value="Metallo-dependent phosphatases"/>
    <property type="match status" value="1"/>
</dbReference>
<dbReference type="Pfam" id="PF00149">
    <property type="entry name" value="Metallophos"/>
    <property type="match status" value="1"/>
</dbReference>
<sequence length="363" mass="42504">MGIISKLHRHSFKLNIIVLFFFTFALNEYFAYYDAYRRFWPTVNSKAKRTVLLVADPQIQGYRDEPSSLLGYLTRWDSDRYLSISFQWLLWAYKPSIIIFLGDLIDEASTTDDEEVYKSYVDRFYSIYPKDSAPRTIYIPGDNDIGGEGLDMVTEKKLKRFNTYFNGCGAFFQVSKRIQVFTYDPLKDTFPFINKKDSKVKIFASHRPITTLIEPEDYRFKFAGRPSVIFSAHHHYGSVYKLFLQGGQSPEKVVSFSKYNATESIKWHMHDNQDIVYEINVPTCSYRMGVDHMAFGLFTFHKKIGFFEYQNLWLPNRFSALGRYFLAVVITVLYSVYYLYKSKLPGGGRFFNVKYSPLSKKMA</sequence>
<evidence type="ECO:0000256" key="2">
    <source>
        <dbReference type="ARBA" id="ARBA00022692"/>
    </source>
</evidence>
<keyword evidence="4" id="KW-0472">Membrane</keyword>
<name>A0A7R8CF10_LEPSM</name>
<dbReference type="Proteomes" id="UP000675881">
    <property type="component" value="Chromosome 11"/>
</dbReference>
<evidence type="ECO:0000256" key="3">
    <source>
        <dbReference type="ARBA" id="ARBA00022989"/>
    </source>
</evidence>
<keyword evidence="6" id="KW-0378">Hydrolase</keyword>
<dbReference type="GO" id="GO:0005783">
    <property type="term" value="C:endoplasmic reticulum"/>
    <property type="evidence" value="ECO:0007669"/>
    <property type="project" value="TreeGrafter"/>
</dbReference>
<keyword evidence="7" id="KW-1185">Reference proteome</keyword>
<accession>A0A7R8CF10</accession>
<reference evidence="6" key="1">
    <citation type="submission" date="2021-02" db="EMBL/GenBank/DDBJ databases">
        <authorList>
            <person name="Bekaert M."/>
        </authorList>
    </citation>
    <scope>NUCLEOTIDE SEQUENCE</scope>
    <source>
        <strain evidence="6">IoA-00</strain>
    </source>
</reference>
<evidence type="ECO:0000313" key="6">
    <source>
        <dbReference type="EMBL" id="CAF2801529.1"/>
    </source>
</evidence>
<dbReference type="InterPro" id="IPR033308">
    <property type="entry name" value="PGAP5/Cdc1/Ted1"/>
</dbReference>
<dbReference type="GO" id="GO:0016020">
    <property type="term" value="C:membrane"/>
    <property type="evidence" value="ECO:0007669"/>
    <property type="project" value="UniProtKB-SubCell"/>
</dbReference>
<dbReference type="InterPro" id="IPR004843">
    <property type="entry name" value="Calcineurin-like_PHP"/>
</dbReference>
<dbReference type="EC" id="3.1.-.-" evidence="6"/>
<dbReference type="OrthoDB" id="5977743at2759"/>
<dbReference type="PANTHER" id="PTHR13315:SF4">
    <property type="entry name" value="METALLOPHOSPHOESTERASE, ISOFORM E"/>
    <property type="match status" value="1"/>
</dbReference>